<dbReference type="Proteomes" id="UP000287547">
    <property type="component" value="Unassembled WGS sequence"/>
</dbReference>
<dbReference type="SUPFAM" id="SSF52172">
    <property type="entry name" value="CheY-like"/>
    <property type="match status" value="1"/>
</dbReference>
<dbReference type="Gene3D" id="3.40.50.2300">
    <property type="match status" value="1"/>
</dbReference>
<dbReference type="InterPro" id="IPR058245">
    <property type="entry name" value="NreC/VraR/RcsB-like_REC"/>
</dbReference>
<dbReference type="PANTHER" id="PTHR43214">
    <property type="entry name" value="TWO-COMPONENT RESPONSE REGULATOR"/>
    <property type="match status" value="1"/>
</dbReference>
<dbReference type="SMART" id="SM00421">
    <property type="entry name" value="HTH_LUXR"/>
    <property type="match status" value="1"/>
</dbReference>
<dbReference type="AlphaFoldDB" id="A0A428ZNI9"/>
<dbReference type="InterPro" id="IPR000792">
    <property type="entry name" value="Tscrpt_reg_LuxR_C"/>
</dbReference>
<dbReference type="EMBL" id="QHKI01000003">
    <property type="protein sequence ID" value="RSM89611.1"/>
    <property type="molecule type" value="Genomic_DNA"/>
</dbReference>
<dbReference type="InterPro" id="IPR001789">
    <property type="entry name" value="Sig_transdc_resp-reg_receiver"/>
</dbReference>
<dbReference type="Pfam" id="PF00196">
    <property type="entry name" value="GerE"/>
    <property type="match status" value="1"/>
</dbReference>
<gene>
    <name evidence="6" type="ORF">DMH04_06435</name>
</gene>
<evidence type="ECO:0000259" key="4">
    <source>
        <dbReference type="PROSITE" id="PS50043"/>
    </source>
</evidence>
<sequence>MLPTGGGVIVLTLVLADSAPVVRDGSRALLASHGDIAIVAEASTGEQALAETVSHRPDVLLIDLDRSELMPTCHEIRRSAPKTGILVFTDMNDDASVMAAVRAGVLGYLPKTAAEQDLVRAVRNVAAGQAVFGPHVASKVTKLLVVPQQTVFDELTPREREILELLVVGLSVSTIARRLAVAAKTVRNHTSGIFAKLGVTSREEAVVVARRAGLDRLVCQ</sequence>
<dbReference type="PANTHER" id="PTHR43214:SF43">
    <property type="entry name" value="TWO-COMPONENT RESPONSE REGULATOR"/>
    <property type="match status" value="1"/>
</dbReference>
<dbReference type="CDD" id="cd06170">
    <property type="entry name" value="LuxR_C_like"/>
    <property type="match status" value="1"/>
</dbReference>
<name>A0A428ZNI9_KIBAR</name>
<dbReference type="PROSITE" id="PS50110">
    <property type="entry name" value="RESPONSE_REGULATORY"/>
    <property type="match status" value="1"/>
</dbReference>
<feature type="modified residue" description="4-aspartylphosphate" evidence="3">
    <location>
        <position position="63"/>
    </location>
</feature>
<proteinExistence type="predicted"/>
<dbReference type="OrthoDB" id="3674753at2"/>
<feature type="domain" description="HTH luxR-type" evidence="4">
    <location>
        <begin position="148"/>
        <end position="213"/>
    </location>
</feature>
<dbReference type="InterPro" id="IPR011006">
    <property type="entry name" value="CheY-like_superfamily"/>
</dbReference>
<keyword evidence="2 6" id="KW-0238">DNA-binding</keyword>
<reference evidence="6 7" key="1">
    <citation type="submission" date="2018-05" db="EMBL/GenBank/DDBJ databases">
        <title>Evolution of GPA BGCs.</title>
        <authorList>
            <person name="Waglechner N."/>
            <person name="Wright G.D."/>
        </authorList>
    </citation>
    <scope>NUCLEOTIDE SEQUENCE [LARGE SCALE GENOMIC DNA]</scope>
    <source>
        <strain evidence="6 7">A82846</strain>
    </source>
</reference>
<dbReference type="PROSITE" id="PS50043">
    <property type="entry name" value="HTH_LUXR_2"/>
    <property type="match status" value="1"/>
</dbReference>
<dbReference type="SMART" id="SM00448">
    <property type="entry name" value="REC"/>
    <property type="match status" value="1"/>
</dbReference>
<accession>A0A428ZNI9</accession>
<evidence type="ECO:0000313" key="7">
    <source>
        <dbReference type="Proteomes" id="UP000287547"/>
    </source>
</evidence>
<comment type="caution">
    <text evidence="6">The sequence shown here is derived from an EMBL/GenBank/DDBJ whole genome shotgun (WGS) entry which is preliminary data.</text>
</comment>
<evidence type="ECO:0000256" key="1">
    <source>
        <dbReference type="ARBA" id="ARBA00022553"/>
    </source>
</evidence>
<organism evidence="6 7">
    <name type="scientific">Kibdelosporangium aridum</name>
    <dbReference type="NCBI Taxonomy" id="2030"/>
    <lineage>
        <taxon>Bacteria</taxon>
        <taxon>Bacillati</taxon>
        <taxon>Actinomycetota</taxon>
        <taxon>Actinomycetes</taxon>
        <taxon>Pseudonocardiales</taxon>
        <taxon>Pseudonocardiaceae</taxon>
        <taxon>Kibdelosporangium</taxon>
    </lineage>
</organism>
<evidence type="ECO:0000259" key="5">
    <source>
        <dbReference type="PROSITE" id="PS50110"/>
    </source>
</evidence>
<protein>
    <submittedName>
        <fullName evidence="6">DNA-binding response regulator</fullName>
    </submittedName>
</protein>
<dbReference type="InterPro" id="IPR039420">
    <property type="entry name" value="WalR-like"/>
</dbReference>
<evidence type="ECO:0000256" key="2">
    <source>
        <dbReference type="ARBA" id="ARBA00023125"/>
    </source>
</evidence>
<dbReference type="GO" id="GO:0000160">
    <property type="term" value="P:phosphorelay signal transduction system"/>
    <property type="evidence" value="ECO:0007669"/>
    <property type="project" value="InterPro"/>
</dbReference>
<keyword evidence="1 3" id="KW-0597">Phosphoprotein</keyword>
<evidence type="ECO:0000256" key="3">
    <source>
        <dbReference type="PROSITE-ProRule" id="PRU00169"/>
    </source>
</evidence>
<dbReference type="GO" id="GO:0003677">
    <property type="term" value="F:DNA binding"/>
    <property type="evidence" value="ECO:0007669"/>
    <property type="project" value="UniProtKB-KW"/>
</dbReference>
<dbReference type="SUPFAM" id="SSF46894">
    <property type="entry name" value="C-terminal effector domain of the bipartite response regulators"/>
    <property type="match status" value="1"/>
</dbReference>
<dbReference type="Pfam" id="PF00072">
    <property type="entry name" value="Response_reg"/>
    <property type="match status" value="1"/>
</dbReference>
<dbReference type="CDD" id="cd17535">
    <property type="entry name" value="REC_NarL-like"/>
    <property type="match status" value="1"/>
</dbReference>
<dbReference type="GO" id="GO:0006355">
    <property type="term" value="P:regulation of DNA-templated transcription"/>
    <property type="evidence" value="ECO:0007669"/>
    <property type="project" value="InterPro"/>
</dbReference>
<evidence type="ECO:0000313" key="6">
    <source>
        <dbReference type="EMBL" id="RSM89611.1"/>
    </source>
</evidence>
<dbReference type="PRINTS" id="PR00038">
    <property type="entry name" value="HTHLUXR"/>
</dbReference>
<feature type="domain" description="Response regulatory" evidence="5">
    <location>
        <begin position="12"/>
        <end position="126"/>
    </location>
</feature>
<dbReference type="InterPro" id="IPR016032">
    <property type="entry name" value="Sig_transdc_resp-reg_C-effctor"/>
</dbReference>